<dbReference type="InterPro" id="IPR023796">
    <property type="entry name" value="Serpin_dom"/>
</dbReference>
<dbReference type="GO" id="GO:0005615">
    <property type="term" value="C:extracellular space"/>
    <property type="evidence" value="ECO:0007669"/>
    <property type="project" value="InterPro"/>
</dbReference>
<gene>
    <name evidence="7" type="primary">SPN55</name>
</gene>
<dbReference type="PANTHER" id="PTHR11461">
    <property type="entry name" value="SERINE PROTEASE INHIBITOR, SERPIN"/>
    <property type="match status" value="1"/>
</dbReference>
<dbReference type="Gene3D" id="2.10.310.10">
    <property type="entry name" value="Serpins superfamily"/>
    <property type="match status" value="1"/>
</dbReference>
<dbReference type="InterPro" id="IPR036186">
    <property type="entry name" value="Serpin_sf"/>
</dbReference>
<dbReference type="AlphaFoldDB" id="D1MYQ5"/>
<proteinExistence type="evidence at transcript level"/>
<dbReference type="EMBL" id="AB514564">
    <property type="protein sequence ID" value="BAI59107.1"/>
    <property type="molecule type" value="mRNA"/>
</dbReference>
<evidence type="ECO:0000259" key="6">
    <source>
        <dbReference type="SMART" id="SM00093"/>
    </source>
</evidence>
<accession>D1MYQ5</accession>
<evidence type="ECO:0000256" key="3">
    <source>
        <dbReference type="ARBA" id="ARBA00022900"/>
    </source>
</evidence>
<dbReference type="Pfam" id="PF00079">
    <property type="entry name" value="Serpin"/>
    <property type="match status" value="1"/>
</dbReference>
<name>D1MYQ5_TENMO</name>
<dbReference type="CDD" id="cd00172">
    <property type="entry name" value="serpin"/>
    <property type="match status" value="1"/>
</dbReference>
<dbReference type="InterPro" id="IPR042185">
    <property type="entry name" value="Serpin_sf_2"/>
</dbReference>
<feature type="signal peptide" evidence="5">
    <location>
        <begin position="1"/>
        <end position="19"/>
    </location>
</feature>
<evidence type="ECO:0000256" key="2">
    <source>
        <dbReference type="ARBA" id="ARBA00022690"/>
    </source>
</evidence>
<evidence type="ECO:0000256" key="4">
    <source>
        <dbReference type="RuleBase" id="RU000411"/>
    </source>
</evidence>
<dbReference type="SUPFAM" id="SSF56574">
    <property type="entry name" value="Serpins"/>
    <property type="match status" value="1"/>
</dbReference>
<dbReference type="Gene3D" id="2.30.39.10">
    <property type="entry name" value="Alpha-1-antitrypsin, domain 1"/>
    <property type="match status" value="1"/>
</dbReference>
<protein>
    <submittedName>
        <fullName evidence="7">Serpin55</fullName>
    </submittedName>
</protein>
<dbReference type="GO" id="GO:0004867">
    <property type="term" value="F:serine-type endopeptidase inhibitor activity"/>
    <property type="evidence" value="ECO:0007669"/>
    <property type="project" value="UniProtKB-KW"/>
</dbReference>
<keyword evidence="3" id="KW-0722">Serine protease inhibitor</keyword>
<reference evidence="7" key="1">
    <citation type="journal article" date="2009" name="J. Biol. Chem.">
        <title>Three pairs of protease-serpin complexes cooperatively regulate the insect innate immune responses.</title>
        <authorList>
            <person name="Jiang R."/>
            <person name="Kim E.H."/>
            <person name="Gong J.H."/>
            <person name="Kwon H.M."/>
            <person name="Kim C.H."/>
            <person name="Ryu K.H."/>
            <person name="Park J.W."/>
            <person name="Kurokawa K."/>
            <person name="Zhang J."/>
            <person name="Gubb D."/>
            <person name="Lee B.L."/>
        </authorList>
    </citation>
    <scope>NUCLEOTIDE SEQUENCE</scope>
    <source>
        <tissue evidence="7">Whole larvae</tissue>
    </source>
</reference>
<dbReference type="Gene3D" id="3.30.497.10">
    <property type="entry name" value="Antithrombin, subunit I, domain 2"/>
    <property type="match status" value="1"/>
</dbReference>
<dbReference type="SMART" id="SM00093">
    <property type="entry name" value="SERPIN"/>
    <property type="match status" value="1"/>
</dbReference>
<feature type="chain" id="PRO_5003024357" evidence="5">
    <location>
        <begin position="20"/>
        <end position="461"/>
    </location>
</feature>
<dbReference type="InterPro" id="IPR000215">
    <property type="entry name" value="Serpin_fam"/>
</dbReference>
<dbReference type="Gene3D" id="6.20.40.10">
    <property type="match status" value="1"/>
</dbReference>
<sequence length="461" mass="52085">MTSRLFYLLLAVVWMHIGAQEVPKPLPSVDDQLVRRFGLALEAVFGVGIRLQAFLQDDKNDNFLVSPISATVVIGQLILGAEGEFRRQLVDLLALPNSHLYENDRIETYSNKTNVSCVLPYSTLHVQLSGLLKALESNPASTKQFILKQKSAAFVDSSVVVKETFQKYLRIFYDARVRIVDFKNNPVKTMRVINSWVSKNTNGLIKTVLAGPPAPTTASIFTNAVYFKAMWETPFSDVLNRRGHFNVSATKQVSVTYMINLMEQIFYAETADYRMIALPYTNEELSMYIMLPKPNHQYKYDMKNFVQTLKSREILETIAKGRRHDVMVKLPKMTLSNTFSILDQLKKYRVFKKHHIVVNSTNAVDKLEDKVDAFANFTTGEQGDILLTNAAKENLRVDDIVQQVVIAVNEVGTEAAAVSVSTIDYMGGSKNFRIERPFVFFIRHEATSATLFWGTVSNPAP</sequence>
<organism evidence="7">
    <name type="scientific">Tenebrio molitor</name>
    <name type="common">Yellow mealworm beetle</name>
    <dbReference type="NCBI Taxonomy" id="7067"/>
    <lineage>
        <taxon>Eukaryota</taxon>
        <taxon>Metazoa</taxon>
        <taxon>Ecdysozoa</taxon>
        <taxon>Arthropoda</taxon>
        <taxon>Hexapoda</taxon>
        <taxon>Insecta</taxon>
        <taxon>Pterygota</taxon>
        <taxon>Neoptera</taxon>
        <taxon>Endopterygota</taxon>
        <taxon>Coleoptera</taxon>
        <taxon>Polyphaga</taxon>
        <taxon>Cucujiformia</taxon>
        <taxon>Tenebrionidae</taxon>
        <taxon>Tenebrio</taxon>
    </lineage>
</organism>
<evidence type="ECO:0000313" key="7">
    <source>
        <dbReference type="EMBL" id="BAI59107.1"/>
    </source>
</evidence>
<comment type="similarity">
    <text evidence="1 4">Belongs to the serpin family.</text>
</comment>
<evidence type="ECO:0000256" key="1">
    <source>
        <dbReference type="ARBA" id="ARBA00009500"/>
    </source>
</evidence>
<dbReference type="PANTHER" id="PTHR11461:SF211">
    <property type="entry name" value="GH10112P-RELATED"/>
    <property type="match status" value="1"/>
</dbReference>
<evidence type="ECO:0000256" key="5">
    <source>
        <dbReference type="SAM" id="SignalP"/>
    </source>
</evidence>
<keyword evidence="2" id="KW-0646">Protease inhibitor</keyword>
<feature type="domain" description="Serpin" evidence="6">
    <location>
        <begin position="49"/>
        <end position="459"/>
    </location>
</feature>
<dbReference type="InterPro" id="IPR042178">
    <property type="entry name" value="Serpin_sf_1"/>
</dbReference>
<keyword evidence="5" id="KW-0732">Signal</keyword>